<sequence>MNKSAREMFEKLGLNYSNNGYQICYYDDFEDKYIWFFTETQTIEINFDINVYYLKAINQQCKELGWFNEL</sequence>
<dbReference type="Proteomes" id="UP000886833">
    <property type="component" value="Unassembled WGS sequence"/>
</dbReference>
<protein>
    <submittedName>
        <fullName evidence="1">Uncharacterized protein</fullName>
    </submittedName>
</protein>
<reference evidence="1" key="1">
    <citation type="submission" date="2020-10" db="EMBL/GenBank/DDBJ databases">
        <authorList>
            <person name="Gilroy R."/>
        </authorList>
    </citation>
    <scope>NUCLEOTIDE SEQUENCE</scope>
    <source>
        <strain evidence="1">CHK195-26880</strain>
    </source>
</reference>
<proteinExistence type="predicted"/>
<organism evidence="1 2">
    <name type="scientific">Candidatus Onthousia faecipullorum</name>
    <dbReference type="NCBI Taxonomy" id="2840887"/>
    <lineage>
        <taxon>Bacteria</taxon>
        <taxon>Bacillati</taxon>
        <taxon>Bacillota</taxon>
        <taxon>Bacilli</taxon>
        <taxon>Candidatus Onthousia</taxon>
    </lineage>
</organism>
<accession>A0A9D1GCX2</accession>
<reference evidence="1" key="2">
    <citation type="journal article" date="2021" name="PeerJ">
        <title>Extensive microbial diversity within the chicken gut microbiome revealed by metagenomics and culture.</title>
        <authorList>
            <person name="Gilroy R."/>
            <person name="Ravi A."/>
            <person name="Getino M."/>
            <person name="Pursley I."/>
            <person name="Horton D.L."/>
            <person name="Alikhan N.F."/>
            <person name="Baker D."/>
            <person name="Gharbi K."/>
            <person name="Hall N."/>
            <person name="Watson M."/>
            <person name="Adriaenssens E.M."/>
            <person name="Foster-Nyarko E."/>
            <person name="Jarju S."/>
            <person name="Secka A."/>
            <person name="Antonio M."/>
            <person name="Oren A."/>
            <person name="Chaudhuri R.R."/>
            <person name="La Ragione R."/>
            <person name="Hildebrand F."/>
            <person name="Pallen M.J."/>
        </authorList>
    </citation>
    <scope>NUCLEOTIDE SEQUENCE</scope>
    <source>
        <strain evidence="1">CHK195-26880</strain>
    </source>
</reference>
<name>A0A9D1GCX2_9FIRM</name>
<gene>
    <name evidence="1" type="ORF">IAB59_07120</name>
</gene>
<dbReference type="AlphaFoldDB" id="A0A9D1GCX2"/>
<dbReference type="EMBL" id="DVKQ01000092">
    <property type="protein sequence ID" value="HIT38227.1"/>
    <property type="molecule type" value="Genomic_DNA"/>
</dbReference>
<comment type="caution">
    <text evidence="1">The sequence shown here is derived from an EMBL/GenBank/DDBJ whole genome shotgun (WGS) entry which is preliminary data.</text>
</comment>
<evidence type="ECO:0000313" key="2">
    <source>
        <dbReference type="Proteomes" id="UP000886833"/>
    </source>
</evidence>
<evidence type="ECO:0000313" key="1">
    <source>
        <dbReference type="EMBL" id="HIT38227.1"/>
    </source>
</evidence>